<evidence type="ECO:0000256" key="3">
    <source>
        <dbReference type="SAM" id="SignalP"/>
    </source>
</evidence>
<feature type="domain" description="RING-type" evidence="4">
    <location>
        <begin position="285"/>
        <end position="337"/>
    </location>
</feature>
<reference evidence="5 6" key="1">
    <citation type="journal article" date="2012" name="Eukaryot. Cell">
        <title>Draft genome sequence of Wickerhamomyces ciferrii NRRL Y-1031 F-60-10.</title>
        <authorList>
            <person name="Schneider J."/>
            <person name="Andrea H."/>
            <person name="Blom J."/>
            <person name="Jaenicke S."/>
            <person name="Ruckert C."/>
            <person name="Schorsch C."/>
            <person name="Szczepanowski R."/>
            <person name="Farwick M."/>
            <person name="Goesmann A."/>
            <person name="Puhler A."/>
            <person name="Schaffer S."/>
            <person name="Tauch A."/>
            <person name="Kohler T."/>
            <person name="Brinkrolf K."/>
        </authorList>
    </citation>
    <scope>NUCLEOTIDE SEQUENCE [LARGE SCALE GENOMIC DNA]</scope>
    <source>
        <strain evidence="6">ATCC 14091 / BCRC 22168 / CBS 111 / JCM 3599 / NBRC 0793 / NRRL Y-1031 F-60-10</strain>
    </source>
</reference>
<dbReference type="EMBL" id="CAIF01000054">
    <property type="protein sequence ID" value="CCH42851.1"/>
    <property type="molecule type" value="Genomic_DNA"/>
</dbReference>
<sequence length="363" mass="41422">MHFYKLLIPITFITILAFSGSIQALPVPQDVSESIMAEEVPIVSNSSIIDSNHTIEETTAFNSSALNDDEKPKPKEGLQRQDLNLIIIFSSVFGPIIYLCFIGGTLSLYARNQYLNFFEMIEYIGRDVEKKKQSWFWFLVRVLFSWKTLGVSIIIAGLGLGAWYGGKALWISFKYLINGPIKAFFKLKFVKGFFSIIATPFKNKEYPSLDDESNNSKEISTGNISNKAQGKIVKRSQVDQYNFNGISLRTSANDIFSPEFQCCTELTGDDLYAACPEHSTNLQSCSICLEQLRPEDILLLLPCNHAHHRDCLYDFKRSTVQETHPNEVVMFRCPSCQLNLVRLYQYYVDHDLDFKKVKFDNRG</sequence>
<keyword evidence="1" id="KW-0479">Metal-binding</keyword>
<dbReference type="InParanoid" id="K0KIN9"/>
<evidence type="ECO:0000256" key="2">
    <source>
        <dbReference type="SAM" id="Phobius"/>
    </source>
</evidence>
<dbReference type="EC" id="6.3.2.-" evidence="5"/>
<keyword evidence="6" id="KW-1185">Reference proteome</keyword>
<evidence type="ECO:0000313" key="5">
    <source>
        <dbReference type="EMBL" id="CCH42851.1"/>
    </source>
</evidence>
<dbReference type="SMART" id="SM00184">
    <property type="entry name" value="RING"/>
    <property type="match status" value="1"/>
</dbReference>
<proteinExistence type="predicted"/>
<dbReference type="Gene3D" id="3.30.40.10">
    <property type="entry name" value="Zinc/RING finger domain, C3HC4 (zinc finger)"/>
    <property type="match status" value="1"/>
</dbReference>
<dbReference type="InterPro" id="IPR001841">
    <property type="entry name" value="Znf_RING"/>
</dbReference>
<comment type="caution">
    <text evidence="5">The sequence shown here is derived from an EMBL/GenBank/DDBJ whole genome shotgun (WGS) entry which is preliminary data.</text>
</comment>
<dbReference type="Proteomes" id="UP000009328">
    <property type="component" value="Unassembled WGS sequence"/>
</dbReference>
<feature type="chain" id="PRO_5003836189" evidence="3">
    <location>
        <begin position="25"/>
        <end position="363"/>
    </location>
</feature>
<dbReference type="PROSITE" id="PS50089">
    <property type="entry name" value="ZF_RING_2"/>
    <property type="match status" value="1"/>
</dbReference>
<keyword evidence="2" id="KW-0812">Transmembrane</keyword>
<keyword evidence="1" id="KW-0862">Zinc</keyword>
<dbReference type="Pfam" id="PF17123">
    <property type="entry name" value="zf-RING_11"/>
    <property type="match status" value="1"/>
</dbReference>
<protein>
    <submittedName>
        <fullName evidence="5">E3 ubiquitin-protein ligase</fullName>
        <ecNumber evidence="5">6.3.2.-</ecNumber>
    </submittedName>
</protein>
<dbReference type="InterPro" id="IPR013083">
    <property type="entry name" value="Znf_RING/FYVE/PHD"/>
</dbReference>
<feature type="signal peptide" evidence="3">
    <location>
        <begin position="1"/>
        <end position="24"/>
    </location>
</feature>
<keyword evidence="3" id="KW-0732">Signal</keyword>
<keyword evidence="2" id="KW-1133">Transmembrane helix</keyword>
<dbReference type="HOGENOM" id="CLU_744345_0_0_1"/>
<dbReference type="AlphaFoldDB" id="K0KIN9"/>
<evidence type="ECO:0000259" key="4">
    <source>
        <dbReference type="PROSITE" id="PS50089"/>
    </source>
</evidence>
<evidence type="ECO:0000313" key="6">
    <source>
        <dbReference type="Proteomes" id="UP000009328"/>
    </source>
</evidence>
<keyword evidence="2" id="KW-0472">Membrane</keyword>
<dbReference type="GO" id="GO:0008270">
    <property type="term" value="F:zinc ion binding"/>
    <property type="evidence" value="ECO:0007669"/>
    <property type="project" value="UniProtKB-KW"/>
</dbReference>
<name>K0KIN9_WICCF</name>
<feature type="transmembrane region" description="Helical" evidence="2">
    <location>
        <begin position="85"/>
        <end position="110"/>
    </location>
</feature>
<accession>K0KIN9</accession>
<evidence type="ECO:0000256" key="1">
    <source>
        <dbReference type="PROSITE-ProRule" id="PRU00175"/>
    </source>
</evidence>
<feature type="transmembrane region" description="Helical" evidence="2">
    <location>
        <begin position="135"/>
        <end position="164"/>
    </location>
</feature>
<dbReference type="SUPFAM" id="SSF57850">
    <property type="entry name" value="RING/U-box"/>
    <property type="match status" value="1"/>
</dbReference>
<gene>
    <name evidence="5" type="ORF">BN7_2396</name>
</gene>
<keyword evidence="1" id="KW-0863">Zinc-finger</keyword>
<organism evidence="5 6">
    <name type="scientific">Wickerhamomyces ciferrii (strain ATCC 14091 / BCRC 22168 / CBS 111 / JCM 3599 / NBRC 0793 / NRRL Y-1031 F-60-10)</name>
    <name type="common">Yeast</name>
    <name type="synonym">Pichia ciferrii</name>
    <dbReference type="NCBI Taxonomy" id="1206466"/>
    <lineage>
        <taxon>Eukaryota</taxon>
        <taxon>Fungi</taxon>
        <taxon>Dikarya</taxon>
        <taxon>Ascomycota</taxon>
        <taxon>Saccharomycotina</taxon>
        <taxon>Saccharomycetes</taxon>
        <taxon>Phaffomycetales</taxon>
        <taxon>Wickerhamomycetaceae</taxon>
        <taxon>Wickerhamomyces</taxon>
    </lineage>
</organism>